<dbReference type="InterPro" id="IPR006128">
    <property type="entry name" value="Lipoprotein_PsaA-like"/>
</dbReference>
<keyword evidence="2 5" id="KW-0813">Transport</keyword>
<name>A0ABR6BWC7_9PSEU</name>
<protein>
    <submittedName>
        <fullName evidence="7">Zinc/manganese transport system substrate-binding protein</fullName>
    </submittedName>
</protein>
<reference evidence="7 8" key="1">
    <citation type="submission" date="2020-08" db="EMBL/GenBank/DDBJ databases">
        <title>Genomic Encyclopedia of Archaeal and Bacterial Type Strains, Phase II (KMG-II): from individual species to whole genera.</title>
        <authorList>
            <person name="Goeker M."/>
        </authorList>
    </citation>
    <scope>NUCLEOTIDE SEQUENCE [LARGE SCALE GENOMIC DNA]</scope>
    <source>
        <strain evidence="7 8">DSM 43850</strain>
    </source>
</reference>
<feature type="signal peptide" evidence="6">
    <location>
        <begin position="1"/>
        <end position="21"/>
    </location>
</feature>
<evidence type="ECO:0000256" key="6">
    <source>
        <dbReference type="SAM" id="SignalP"/>
    </source>
</evidence>
<comment type="similarity">
    <text evidence="5">Belongs to the bacterial solute-binding protein 9 family.</text>
</comment>
<keyword evidence="8" id="KW-1185">Reference proteome</keyword>
<evidence type="ECO:0000256" key="1">
    <source>
        <dbReference type="ARBA" id="ARBA00004196"/>
    </source>
</evidence>
<evidence type="ECO:0000313" key="8">
    <source>
        <dbReference type="Proteomes" id="UP000517916"/>
    </source>
</evidence>
<dbReference type="Pfam" id="PF01297">
    <property type="entry name" value="ZnuA"/>
    <property type="match status" value="1"/>
</dbReference>
<dbReference type="Gene3D" id="3.40.50.1980">
    <property type="entry name" value="Nitrogenase molybdenum iron protein domain"/>
    <property type="match status" value="2"/>
</dbReference>
<dbReference type="InterPro" id="IPR006311">
    <property type="entry name" value="TAT_signal"/>
</dbReference>
<keyword evidence="3" id="KW-0479">Metal-binding</keyword>
<organism evidence="7 8">
    <name type="scientific">Kutzneria viridogrisea</name>
    <dbReference type="NCBI Taxonomy" id="47990"/>
    <lineage>
        <taxon>Bacteria</taxon>
        <taxon>Bacillati</taxon>
        <taxon>Actinomycetota</taxon>
        <taxon>Actinomycetes</taxon>
        <taxon>Pseudonocardiales</taxon>
        <taxon>Pseudonocardiaceae</taxon>
        <taxon>Kutzneria</taxon>
    </lineage>
</organism>
<sequence>MTVRSRPTLLAAAGAATIALALTGCASGQAAGGGAGGAIEVVASTNVWGSVVKAVGGDAVQVTSIIDDPSKDPHDYEVKPADTAKISKAALLVSNGVGYDDFFAKAVSAAAAKTPSVVAFEVSGKAKTEDTNEHVFYDLPTVRKVADKVAEQLGAVQADKKATFQANAKALDTKLDELIARAAKIGTDHPGRQVLVTEPVANYLLASAGVRNATPEAFEKAVEAGSDIPVAAVGEATELVSGKKVAALVNNAQAETEVTKQLKAKAATAGVPVVDVTETLPAGVTDYVVWISKEVDALSNALAKQ</sequence>
<evidence type="ECO:0000256" key="5">
    <source>
        <dbReference type="RuleBase" id="RU003512"/>
    </source>
</evidence>
<dbReference type="EMBL" id="JACJID010000008">
    <property type="protein sequence ID" value="MBA8931210.1"/>
    <property type="molecule type" value="Genomic_DNA"/>
</dbReference>
<evidence type="ECO:0000313" key="7">
    <source>
        <dbReference type="EMBL" id="MBA8931210.1"/>
    </source>
</evidence>
<feature type="chain" id="PRO_5046774946" evidence="6">
    <location>
        <begin position="22"/>
        <end position="305"/>
    </location>
</feature>
<dbReference type="PANTHER" id="PTHR42953:SF1">
    <property type="entry name" value="METAL-BINDING PROTEIN HI_0362-RELATED"/>
    <property type="match status" value="1"/>
</dbReference>
<dbReference type="Proteomes" id="UP000517916">
    <property type="component" value="Unassembled WGS sequence"/>
</dbReference>
<evidence type="ECO:0000256" key="4">
    <source>
        <dbReference type="ARBA" id="ARBA00022729"/>
    </source>
</evidence>
<dbReference type="InterPro" id="IPR006127">
    <property type="entry name" value="ZnuA-like"/>
</dbReference>
<dbReference type="PRINTS" id="PR00690">
    <property type="entry name" value="ADHESNFAMILY"/>
</dbReference>
<proteinExistence type="inferred from homology"/>
<comment type="caution">
    <text evidence="7">The sequence shown here is derived from an EMBL/GenBank/DDBJ whole genome shotgun (WGS) entry which is preliminary data.</text>
</comment>
<dbReference type="PROSITE" id="PS51318">
    <property type="entry name" value="TAT"/>
    <property type="match status" value="1"/>
</dbReference>
<evidence type="ECO:0000256" key="2">
    <source>
        <dbReference type="ARBA" id="ARBA00022448"/>
    </source>
</evidence>
<evidence type="ECO:0000256" key="3">
    <source>
        <dbReference type="ARBA" id="ARBA00022723"/>
    </source>
</evidence>
<dbReference type="RefSeq" id="WP_025354064.1">
    <property type="nucleotide sequence ID" value="NZ_BAAABQ010000097.1"/>
</dbReference>
<accession>A0ABR6BWC7</accession>
<gene>
    <name evidence="7" type="ORF">BC739_008457</name>
</gene>
<dbReference type="InterPro" id="IPR050492">
    <property type="entry name" value="Bact_metal-bind_prot9"/>
</dbReference>
<dbReference type="PANTHER" id="PTHR42953">
    <property type="entry name" value="HIGH-AFFINITY ZINC UPTAKE SYSTEM PROTEIN ZNUA-RELATED"/>
    <property type="match status" value="1"/>
</dbReference>
<comment type="subcellular location">
    <subcellularLocation>
        <location evidence="1">Cell envelope</location>
    </subcellularLocation>
</comment>
<keyword evidence="4 6" id="KW-0732">Signal</keyword>
<dbReference type="SUPFAM" id="SSF53807">
    <property type="entry name" value="Helical backbone' metal receptor"/>
    <property type="match status" value="1"/>
</dbReference>
<dbReference type="PROSITE" id="PS51257">
    <property type="entry name" value="PROKAR_LIPOPROTEIN"/>
    <property type="match status" value="1"/>
</dbReference>